<dbReference type="InterPro" id="IPR001633">
    <property type="entry name" value="EAL_dom"/>
</dbReference>
<feature type="transmembrane region" description="Helical" evidence="8">
    <location>
        <begin position="294"/>
        <end position="313"/>
    </location>
</feature>
<dbReference type="InterPro" id="IPR003352">
    <property type="entry name" value="PTS_EIIC"/>
</dbReference>
<keyword evidence="7 8" id="KW-0472">Membrane</keyword>
<organism evidence="11 12">
    <name type="scientific">Desulfosporosinus youngiae DSM 17734</name>
    <dbReference type="NCBI Taxonomy" id="768710"/>
    <lineage>
        <taxon>Bacteria</taxon>
        <taxon>Bacillati</taxon>
        <taxon>Bacillota</taxon>
        <taxon>Clostridia</taxon>
        <taxon>Eubacteriales</taxon>
        <taxon>Desulfitobacteriaceae</taxon>
        <taxon>Desulfosporosinus</taxon>
    </lineage>
</organism>
<dbReference type="EMBL" id="CM001441">
    <property type="protein sequence ID" value="EHQ90515.1"/>
    <property type="molecule type" value="Genomic_DNA"/>
</dbReference>
<accession>H5XWK7</accession>
<dbReference type="PANTHER" id="PTHR33989:SF4">
    <property type="entry name" value="PTS SYSTEM N,N'-DIACETYLCHITOBIOSE-SPECIFIC EIIC COMPONENT"/>
    <property type="match status" value="1"/>
</dbReference>
<dbReference type="GO" id="GO:0008982">
    <property type="term" value="F:protein-N(PI)-phosphohistidine-sugar phosphotransferase activity"/>
    <property type="evidence" value="ECO:0007669"/>
    <property type="project" value="InterPro"/>
</dbReference>
<keyword evidence="3" id="KW-1003">Cell membrane</keyword>
<dbReference type="GO" id="GO:0005886">
    <property type="term" value="C:plasma membrane"/>
    <property type="evidence" value="ECO:0007669"/>
    <property type="project" value="UniProtKB-SubCell"/>
</dbReference>
<dbReference type="PROSITE" id="PS51105">
    <property type="entry name" value="PTS_EIIC_TYPE_3"/>
    <property type="match status" value="1"/>
</dbReference>
<keyword evidence="5 8" id="KW-0812">Transmembrane</keyword>
<dbReference type="PROSITE" id="PS50883">
    <property type="entry name" value="EAL"/>
    <property type="match status" value="1"/>
</dbReference>
<feature type="transmembrane region" description="Helical" evidence="8">
    <location>
        <begin position="233"/>
        <end position="251"/>
    </location>
</feature>
<dbReference type="SUPFAM" id="SSF141868">
    <property type="entry name" value="EAL domain-like"/>
    <property type="match status" value="1"/>
</dbReference>
<dbReference type="Pfam" id="PF02378">
    <property type="entry name" value="PTS_EIIC"/>
    <property type="match status" value="1"/>
</dbReference>
<dbReference type="GO" id="GO:0009401">
    <property type="term" value="P:phosphoenolpyruvate-dependent sugar phosphotransferase system"/>
    <property type="evidence" value="ECO:0007669"/>
    <property type="project" value="InterPro"/>
</dbReference>
<feature type="transmembrane region" description="Helical" evidence="8">
    <location>
        <begin position="352"/>
        <end position="378"/>
    </location>
</feature>
<dbReference type="STRING" id="768710.DesyoDRAFT_3508"/>
<dbReference type="eggNOG" id="COG2200">
    <property type="taxonomic scope" value="Bacteria"/>
</dbReference>
<dbReference type="RefSeq" id="WP_007784946.1">
    <property type="nucleotide sequence ID" value="NZ_CM001441.1"/>
</dbReference>
<dbReference type="SMART" id="SM00052">
    <property type="entry name" value="EAL"/>
    <property type="match status" value="1"/>
</dbReference>
<dbReference type="Proteomes" id="UP000005104">
    <property type="component" value="Chromosome"/>
</dbReference>
<feature type="transmembrane region" description="Helical" evidence="8">
    <location>
        <begin position="207"/>
        <end position="226"/>
    </location>
</feature>
<keyword evidence="4" id="KW-0762">Sugar transport</keyword>
<dbReference type="NCBIfam" id="TIGR00410">
    <property type="entry name" value="lacE"/>
    <property type="match status" value="1"/>
</dbReference>
<evidence type="ECO:0000256" key="5">
    <source>
        <dbReference type="ARBA" id="ARBA00022692"/>
    </source>
</evidence>
<feature type="transmembrane region" description="Helical" evidence="8">
    <location>
        <begin position="137"/>
        <end position="160"/>
    </location>
</feature>
<name>H5XWK7_9FIRM</name>
<dbReference type="InterPro" id="IPR051088">
    <property type="entry name" value="PTS_Sugar-EIIC/EIIB"/>
</dbReference>
<feature type="transmembrane region" description="Helical" evidence="8">
    <location>
        <begin position="325"/>
        <end position="346"/>
    </location>
</feature>
<feature type="transmembrane region" description="Helical" evidence="8">
    <location>
        <begin position="111"/>
        <end position="131"/>
    </location>
</feature>
<protein>
    <submittedName>
        <fullName evidence="11">PTS system, lactose/cellobiose family IIC component</fullName>
    </submittedName>
</protein>
<feature type="transmembrane region" description="Helical" evidence="8">
    <location>
        <begin position="181"/>
        <end position="201"/>
    </location>
</feature>
<dbReference type="Pfam" id="PF00563">
    <property type="entry name" value="EAL"/>
    <property type="match status" value="1"/>
</dbReference>
<dbReference type="eggNOG" id="COG1455">
    <property type="taxonomic scope" value="Bacteria"/>
</dbReference>
<evidence type="ECO:0000256" key="2">
    <source>
        <dbReference type="ARBA" id="ARBA00022448"/>
    </source>
</evidence>
<evidence type="ECO:0000256" key="4">
    <source>
        <dbReference type="ARBA" id="ARBA00022597"/>
    </source>
</evidence>
<dbReference type="Gene3D" id="3.20.20.450">
    <property type="entry name" value="EAL domain"/>
    <property type="match status" value="1"/>
</dbReference>
<dbReference type="AlphaFoldDB" id="H5XWK7"/>
<evidence type="ECO:0000256" key="3">
    <source>
        <dbReference type="ARBA" id="ARBA00022475"/>
    </source>
</evidence>
<evidence type="ECO:0000256" key="8">
    <source>
        <dbReference type="SAM" id="Phobius"/>
    </source>
</evidence>
<evidence type="ECO:0000259" key="9">
    <source>
        <dbReference type="PROSITE" id="PS50883"/>
    </source>
</evidence>
<dbReference type="InterPro" id="IPR004501">
    <property type="entry name" value="PTS_EIIC_3"/>
</dbReference>
<evidence type="ECO:0000256" key="1">
    <source>
        <dbReference type="ARBA" id="ARBA00004651"/>
    </source>
</evidence>
<evidence type="ECO:0000313" key="12">
    <source>
        <dbReference type="Proteomes" id="UP000005104"/>
    </source>
</evidence>
<dbReference type="PANTHER" id="PTHR33989">
    <property type="match status" value="1"/>
</dbReference>
<evidence type="ECO:0000313" key="11">
    <source>
        <dbReference type="EMBL" id="EHQ90515.1"/>
    </source>
</evidence>
<dbReference type="HOGENOM" id="CLU_024302_0_0_9"/>
<keyword evidence="12" id="KW-1185">Reference proteome</keyword>
<gene>
    <name evidence="11" type="ORF">DesyoDRAFT_3508</name>
</gene>
<dbReference type="CDD" id="cd01948">
    <property type="entry name" value="EAL"/>
    <property type="match status" value="1"/>
</dbReference>
<feature type="transmembrane region" description="Helical" evidence="8">
    <location>
        <begin position="36"/>
        <end position="55"/>
    </location>
</feature>
<sequence>MHKRRWIDFTEMISHYTKLMERAGENLLLASVRRGLILMIPIVLIGSIALLFTSFPIPQYRDLMAKVFGLDWENFFTYVHDGTIGILSLATVICISYSLVTELENRDKLRINPIIVSSVALCSFIALFGISKDEFEITNYGVTGVFVAILAAVTATLLFYKLSSIKALRIRPFADGDSLSFSNAVAAIIPAAITIALFAAANQSLFAFLNISDINDFLAEVLYNWFSNIGNSFLRALLFIFLIHFLWFLGIHGSNMLEHVAQSIYVPALAVNQNLINAGDAPSQIFTKTFFDTFVLMGGCGSTICLIIAVFMLKKNRNQRRIAKFSLFPLIFNINELIVFGFPLVLNPIYLIPFILVPLLLTVTSFAALSLGLVPFTVQTVEWTTPVFINGYYATGSVSGCLLQLFNLILGTLCYIPFVKLSQAVSASKMKKNFEGVCAEFKKIERSNKRHNLLDRQDVIGSLAKALAEDLKNDIRKKRMVLFYQPQVDYEGNVFCAEALLRWKHTNYGYVYPPLVIALAEEYQLIDGLGLEIIEQACSTLGQMKALGFRDMAISVNITASQLENEEFPPKLRQLIKKYQISPKALKIEITEQVALENDKRIKDALGAIKDMGMELEMDDFGMGHSSLMYLKEYNFDTIKLDGSLVREISANVNCRDIISSIIYLSRSLNYAVLAEFVETEEQRQILHDLGCDRYQGYLYSPAIPLEELLAYIEGSKGHYKKSAMIKENDWGKRL</sequence>
<feature type="transmembrane region" description="Helical" evidence="8">
    <location>
        <begin position="75"/>
        <end position="99"/>
    </location>
</feature>
<feature type="domain" description="EAL" evidence="9">
    <location>
        <begin position="464"/>
        <end position="717"/>
    </location>
</feature>
<proteinExistence type="predicted"/>
<reference evidence="11 12" key="1">
    <citation type="submission" date="2011-11" db="EMBL/GenBank/DDBJ databases">
        <title>The Noncontiguous Finished genome of Desulfosporosinus youngiae DSM 17734.</title>
        <authorList>
            <consortium name="US DOE Joint Genome Institute (JGI-PGF)"/>
            <person name="Lucas S."/>
            <person name="Han J."/>
            <person name="Lapidus A."/>
            <person name="Cheng J.-F."/>
            <person name="Goodwin L."/>
            <person name="Pitluck S."/>
            <person name="Peters L."/>
            <person name="Ovchinnikova G."/>
            <person name="Lu M."/>
            <person name="Land M.L."/>
            <person name="Hauser L."/>
            <person name="Pester M."/>
            <person name="Spring S."/>
            <person name="Ollivier B."/>
            <person name="Rattei T."/>
            <person name="Klenk H.-P."/>
            <person name="Wagner M."/>
            <person name="Loy A."/>
            <person name="Woyke T.J."/>
        </authorList>
    </citation>
    <scope>NUCLEOTIDE SEQUENCE [LARGE SCALE GENOMIC DNA]</scope>
    <source>
        <strain evidence="11 12">DSM 17734</strain>
    </source>
</reference>
<feature type="transmembrane region" description="Helical" evidence="8">
    <location>
        <begin position="390"/>
        <end position="418"/>
    </location>
</feature>
<keyword evidence="2" id="KW-0813">Transport</keyword>
<comment type="subcellular location">
    <subcellularLocation>
        <location evidence="1">Cell membrane</location>
        <topology evidence="1">Multi-pass membrane protein</topology>
    </subcellularLocation>
</comment>
<keyword evidence="6 8" id="KW-1133">Transmembrane helix</keyword>
<evidence type="ECO:0000256" key="7">
    <source>
        <dbReference type="ARBA" id="ARBA00023136"/>
    </source>
</evidence>
<dbReference type="InterPro" id="IPR035919">
    <property type="entry name" value="EAL_sf"/>
</dbReference>
<feature type="domain" description="PTS EIIC type-3" evidence="10">
    <location>
        <begin position="12"/>
        <end position="418"/>
    </location>
</feature>
<evidence type="ECO:0000256" key="6">
    <source>
        <dbReference type="ARBA" id="ARBA00022989"/>
    </source>
</evidence>
<evidence type="ECO:0000259" key="10">
    <source>
        <dbReference type="PROSITE" id="PS51105"/>
    </source>
</evidence>